<name>A0A4Z1I839_9HELO</name>
<gene>
    <name evidence="2" type="ORF">BOTNAR_0200g00110</name>
</gene>
<dbReference type="AlphaFoldDB" id="A0A4Z1I839"/>
<sequence length="83" mass="9501">MADTEKMSKDPAIKPATNCHHARAAEPAITQPESSLNNEKVKYIAIDLCSLAIDVTEKVQRNEANSKNREYEKRDRPWLCMER</sequence>
<evidence type="ECO:0000256" key="1">
    <source>
        <dbReference type="SAM" id="MobiDB-lite"/>
    </source>
</evidence>
<evidence type="ECO:0000313" key="2">
    <source>
        <dbReference type="EMBL" id="TGO57495.1"/>
    </source>
</evidence>
<reference evidence="2 3" key="1">
    <citation type="submission" date="2017-12" db="EMBL/GenBank/DDBJ databases">
        <title>Comparative genomics of Botrytis spp.</title>
        <authorList>
            <person name="Valero-Jimenez C.A."/>
            <person name="Tapia P."/>
            <person name="Veloso J."/>
            <person name="Silva-Moreno E."/>
            <person name="Staats M."/>
            <person name="Valdes J.H."/>
            <person name="Van Kan J.A.L."/>
        </authorList>
    </citation>
    <scope>NUCLEOTIDE SEQUENCE [LARGE SCALE GENOMIC DNA]</scope>
    <source>
        <strain evidence="2 3">MUCL2120</strain>
    </source>
</reference>
<organism evidence="2 3">
    <name type="scientific">Botryotinia narcissicola</name>
    <dbReference type="NCBI Taxonomy" id="278944"/>
    <lineage>
        <taxon>Eukaryota</taxon>
        <taxon>Fungi</taxon>
        <taxon>Dikarya</taxon>
        <taxon>Ascomycota</taxon>
        <taxon>Pezizomycotina</taxon>
        <taxon>Leotiomycetes</taxon>
        <taxon>Helotiales</taxon>
        <taxon>Sclerotiniaceae</taxon>
        <taxon>Botryotinia</taxon>
    </lineage>
</organism>
<dbReference type="Proteomes" id="UP000297452">
    <property type="component" value="Unassembled WGS sequence"/>
</dbReference>
<dbReference type="OrthoDB" id="46396at2759"/>
<dbReference type="EMBL" id="PQXJ01000200">
    <property type="protein sequence ID" value="TGO57495.1"/>
    <property type="molecule type" value="Genomic_DNA"/>
</dbReference>
<accession>A0A4Z1I839</accession>
<feature type="region of interest" description="Disordered" evidence="1">
    <location>
        <begin position="61"/>
        <end position="83"/>
    </location>
</feature>
<proteinExistence type="predicted"/>
<keyword evidence="3" id="KW-1185">Reference proteome</keyword>
<feature type="compositionally biased region" description="Basic and acidic residues" evidence="1">
    <location>
        <begin position="1"/>
        <end position="12"/>
    </location>
</feature>
<protein>
    <submittedName>
        <fullName evidence="2">Uncharacterized protein</fullName>
    </submittedName>
</protein>
<evidence type="ECO:0000313" key="3">
    <source>
        <dbReference type="Proteomes" id="UP000297452"/>
    </source>
</evidence>
<comment type="caution">
    <text evidence="2">The sequence shown here is derived from an EMBL/GenBank/DDBJ whole genome shotgun (WGS) entry which is preliminary data.</text>
</comment>
<feature type="region of interest" description="Disordered" evidence="1">
    <location>
        <begin position="1"/>
        <end position="35"/>
    </location>
</feature>